<evidence type="ECO:0000313" key="1">
    <source>
        <dbReference type="EMBL" id="KAH0463864.1"/>
    </source>
</evidence>
<accession>A0AAV7H884</accession>
<keyword evidence="2" id="KW-1185">Reference proteome</keyword>
<dbReference type="AlphaFoldDB" id="A0AAV7H884"/>
<proteinExistence type="predicted"/>
<reference evidence="1 2" key="1">
    <citation type="journal article" date="2021" name="Hortic Res">
        <title>Chromosome-scale assembly of the Dendrobium chrysotoxum genome enhances the understanding of orchid evolution.</title>
        <authorList>
            <person name="Zhang Y."/>
            <person name="Zhang G.Q."/>
            <person name="Zhang D."/>
            <person name="Liu X.D."/>
            <person name="Xu X.Y."/>
            <person name="Sun W.H."/>
            <person name="Yu X."/>
            <person name="Zhu X."/>
            <person name="Wang Z.W."/>
            <person name="Zhao X."/>
            <person name="Zhong W.Y."/>
            <person name="Chen H."/>
            <person name="Yin W.L."/>
            <person name="Huang T."/>
            <person name="Niu S.C."/>
            <person name="Liu Z.J."/>
        </authorList>
    </citation>
    <scope>NUCLEOTIDE SEQUENCE [LARGE SCALE GENOMIC DNA]</scope>
    <source>
        <strain evidence="1">Lindl</strain>
    </source>
</reference>
<comment type="caution">
    <text evidence="1">The sequence shown here is derived from an EMBL/GenBank/DDBJ whole genome shotgun (WGS) entry which is preliminary data.</text>
</comment>
<sequence>MICSNKAPSILFAKILKKRCEGAHIALELNGNGTGDTGVNNINRMSHDAPALHVPENIHHRAYRPLHHRRHRTCQKSHCGTYHLAPARVAPRPTLHAQHFPPT</sequence>
<dbReference type="EMBL" id="JAGFBR010000007">
    <property type="protein sequence ID" value="KAH0463864.1"/>
    <property type="molecule type" value="Genomic_DNA"/>
</dbReference>
<protein>
    <submittedName>
        <fullName evidence="1">Uncharacterized protein</fullName>
    </submittedName>
</protein>
<dbReference type="Proteomes" id="UP000775213">
    <property type="component" value="Unassembled WGS sequence"/>
</dbReference>
<organism evidence="1 2">
    <name type="scientific">Dendrobium chrysotoxum</name>
    <name type="common">Orchid</name>
    <dbReference type="NCBI Taxonomy" id="161865"/>
    <lineage>
        <taxon>Eukaryota</taxon>
        <taxon>Viridiplantae</taxon>
        <taxon>Streptophyta</taxon>
        <taxon>Embryophyta</taxon>
        <taxon>Tracheophyta</taxon>
        <taxon>Spermatophyta</taxon>
        <taxon>Magnoliopsida</taxon>
        <taxon>Liliopsida</taxon>
        <taxon>Asparagales</taxon>
        <taxon>Orchidaceae</taxon>
        <taxon>Epidendroideae</taxon>
        <taxon>Malaxideae</taxon>
        <taxon>Dendrobiinae</taxon>
        <taxon>Dendrobium</taxon>
    </lineage>
</organism>
<evidence type="ECO:0000313" key="2">
    <source>
        <dbReference type="Proteomes" id="UP000775213"/>
    </source>
</evidence>
<gene>
    <name evidence="1" type="ORF">IEQ34_006650</name>
</gene>
<name>A0AAV7H884_DENCH</name>